<feature type="transmembrane region" description="Helical" evidence="1">
    <location>
        <begin position="102"/>
        <end position="123"/>
    </location>
</feature>
<accession>A0AA38HSY3</accession>
<feature type="transmembrane region" description="Helical" evidence="1">
    <location>
        <begin position="144"/>
        <end position="162"/>
    </location>
</feature>
<evidence type="ECO:0000313" key="3">
    <source>
        <dbReference type="Proteomes" id="UP001168821"/>
    </source>
</evidence>
<dbReference type="AlphaFoldDB" id="A0AA38HSY3"/>
<organism evidence="2 3">
    <name type="scientific">Zophobas morio</name>
    <dbReference type="NCBI Taxonomy" id="2755281"/>
    <lineage>
        <taxon>Eukaryota</taxon>
        <taxon>Metazoa</taxon>
        <taxon>Ecdysozoa</taxon>
        <taxon>Arthropoda</taxon>
        <taxon>Hexapoda</taxon>
        <taxon>Insecta</taxon>
        <taxon>Pterygota</taxon>
        <taxon>Neoptera</taxon>
        <taxon>Endopterygota</taxon>
        <taxon>Coleoptera</taxon>
        <taxon>Polyphaga</taxon>
        <taxon>Cucujiformia</taxon>
        <taxon>Tenebrionidae</taxon>
        <taxon>Zophobas</taxon>
    </lineage>
</organism>
<proteinExistence type="predicted"/>
<evidence type="ECO:0000256" key="1">
    <source>
        <dbReference type="SAM" id="Phobius"/>
    </source>
</evidence>
<keyword evidence="1" id="KW-1133">Transmembrane helix</keyword>
<sequence>MNVARGTTELPTTIDDDDSSENFYEKQVLKLTTVASASSILANILISVTIIKYKNLRRSVTNTIILHIVLVQIISLVLDEVLLWFFTYFGTPLPQYHSEFCVIFVAVRIMNAISFLFMILLVCNWYFKLYSNESKYSRFCKYHRFFLVLIYFVSILVFPFLTKMCLRKDVFATFYVVLSIQIVMIVFCAYMNVVGKFKSRSSFDHDVGLGVANITIVFCTPAYFFLVLAYYNLVPTYVVLFADILATGVFPFVLVYMYKCDRNFQMYFKKLISCRNGGLENGSVSYNLINHVET</sequence>
<feature type="transmembrane region" description="Helical" evidence="1">
    <location>
        <begin position="207"/>
        <end position="231"/>
    </location>
</feature>
<keyword evidence="3" id="KW-1185">Reference proteome</keyword>
<feature type="transmembrane region" description="Helical" evidence="1">
    <location>
        <begin position="237"/>
        <end position="258"/>
    </location>
</feature>
<protein>
    <recommendedName>
        <fullName evidence="4">G-protein coupled receptors family 1 profile domain-containing protein</fullName>
    </recommendedName>
</protein>
<keyword evidence="1" id="KW-0812">Transmembrane</keyword>
<comment type="caution">
    <text evidence="2">The sequence shown here is derived from an EMBL/GenBank/DDBJ whole genome shotgun (WGS) entry which is preliminary data.</text>
</comment>
<feature type="transmembrane region" description="Helical" evidence="1">
    <location>
        <begin position="28"/>
        <end position="51"/>
    </location>
</feature>
<reference evidence="2" key="1">
    <citation type="journal article" date="2023" name="G3 (Bethesda)">
        <title>Whole genome assemblies of Zophobas morio and Tenebrio molitor.</title>
        <authorList>
            <person name="Kaur S."/>
            <person name="Stinson S.A."/>
            <person name="diCenzo G.C."/>
        </authorList>
    </citation>
    <scope>NUCLEOTIDE SEQUENCE</scope>
    <source>
        <strain evidence="2">QUZm001</strain>
    </source>
</reference>
<name>A0AA38HSY3_9CUCU</name>
<evidence type="ECO:0008006" key="4">
    <source>
        <dbReference type="Google" id="ProtNLM"/>
    </source>
</evidence>
<keyword evidence="1" id="KW-0472">Membrane</keyword>
<feature type="transmembrane region" description="Helical" evidence="1">
    <location>
        <begin position="63"/>
        <end position="90"/>
    </location>
</feature>
<dbReference type="EMBL" id="JALNTZ010000008">
    <property type="protein sequence ID" value="KAJ3642371.1"/>
    <property type="molecule type" value="Genomic_DNA"/>
</dbReference>
<dbReference type="Proteomes" id="UP001168821">
    <property type="component" value="Unassembled WGS sequence"/>
</dbReference>
<evidence type="ECO:0000313" key="2">
    <source>
        <dbReference type="EMBL" id="KAJ3642371.1"/>
    </source>
</evidence>
<gene>
    <name evidence="2" type="ORF">Zmor_025166</name>
</gene>
<feature type="transmembrane region" description="Helical" evidence="1">
    <location>
        <begin position="174"/>
        <end position="195"/>
    </location>
</feature>